<dbReference type="InterPro" id="IPR025529">
    <property type="entry name" value="DUF4416"/>
</dbReference>
<comment type="caution">
    <text evidence="1">The sequence shown here is derived from an EMBL/GenBank/DDBJ whole genome shotgun (WGS) entry which is preliminary data.</text>
</comment>
<protein>
    <recommendedName>
        <fullName evidence="2">GTP-binding protein</fullName>
    </recommendedName>
</protein>
<sequence length="186" mass="20743">MSIPGDPGPAMAVLSVLSAEFDALWTDLLPRITGLFGPPCRVSRDMPFDFTTYYDAELGTPIVRRLLGFSRLVPQDALPGMKHATNALENAFARADGRRRVNLDPGLLTQERLVLATGKNFGHRIYLRDGIFADLTLVFRKGSWHILPWTFPDYRTPKLQAELTELRGLFRQCPEISGHPPQPASA</sequence>
<proteinExistence type="predicted"/>
<gene>
    <name evidence="1" type="ORF">ASZ90_000863</name>
</gene>
<dbReference type="AlphaFoldDB" id="A0A0W8G824"/>
<accession>A0A0W8G824</accession>
<name>A0A0W8G824_9ZZZZ</name>
<dbReference type="EMBL" id="LNQE01000113">
    <property type="protein sequence ID" value="KUG29241.1"/>
    <property type="molecule type" value="Genomic_DNA"/>
</dbReference>
<dbReference type="Pfam" id="PF14385">
    <property type="entry name" value="DUF4416"/>
    <property type="match status" value="1"/>
</dbReference>
<evidence type="ECO:0000313" key="1">
    <source>
        <dbReference type="EMBL" id="KUG29241.1"/>
    </source>
</evidence>
<reference evidence="1" key="1">
    <citation type="journal article" date="2015" name="Proc. Natl. Acad. Sci. U.S.A.">
        <title>Networks of energetic and metabolic interactions define dynamics in microbial communities.</title>
        <authorList>
            <person name="Embree M."/>
            <person name="Liu J.K."/>
            <person name="Al-Bassam M.M."/>
            <person name="Zengler K."/>
        </authorList>
    </citation>
    <scope>NUCLEOTIDE SEQUENCE</scope>
</reference>
<organism evidence="1">
    <name type="scientific">hydrocarbon metagenome</name>
    <dbReference type="NCBI Taxonomy" id="938273"/>
    <lineage>
        <taxon>unclassified sequences</taxon>
        <taxon>metagenomes</taxon>
        <taxon>ecological metagenomes</taxon>
    </lineage>
</organism>
<evidence type="ECO:0008006" key="2">
    <source>
        <dbReference type="Google" id="ProtNLM"/>
    </source>
</evidence>